<dbReference type="PhylomeDB" id="S7ZU18"/>
<accession>S7ZU18</accession>
<dbReference type="eggNOG" id="ENOG502SS66">
    <property type="taxonomic scope" value="Eukaryota"/>
</dbReference>
<organism evidence="2 3">
    <name type="scientific">Penicillium oxalicum (strain 114-2 / CGMCC 5302)</name>
    <name type="common">Penicillium decumbens</name>
    <dbReference type="NCBI Taxonomy" id="933388"/>
    <lineage>
        <taxon>Eukaryota</taxon>
        <taxon>Fungi</taxon>
        <taxon>Dikarya</taxon>
        <taxon>Ascomycota</taxon>
        <taxon>Pezizomycotina</taxon>
        <taxon>Eurotiomycetes</taxon>
        <taxon>Eurotiomycetidae</taxon>
        <taxon>Eurotiales</taxon>
        <taxon>Aspergillaceae</taxon>
        <taxon>Penicillium</taxon>
    </lineage>
</organism>
<sequence>MSPENSNSCYSQSQISCQPTFLPHPDPELCPPTHESGFDSAYHRRVNPSLGSDYSWPFHILAPGVSSCSQQQQLLPVSLPLQSNTSLPLSTEVPLTASDFEIALSVKRLGTKHAGNSGHQGKPVPDESTTRSSELPAYPMSVASSPYLIGLMQQNNDPYIWGNRSYPPQPPTGNFNQQIPPQQSYPPTQFPQDYQLPPGGPASYVHPHTPQQSSPYLPVASGGIPRQVHAQSPPIAPAARSFHAQSAPAVMTEQSFATGSSPYMMNQPTYYFPEAHTIPSTHSSHSSPISPQASSVPLEGVFHSPSALSSGDSRERPVRGANARPRPQCWDHGCDGREFSTFSNLLRHQREKSGVVAKAECPVCGAVFTRTTARNIHVAQGKCKGSGRESSTD</sequence>
<dbReference type="Proteomes" id="UP000019376">
    <property type="component" value="Unassembled WGS sequence"/>
</dbReference>
<dbReference type="HOGENOM" id="CLU_702274_0_0_1"/>
<proteinExistence type="predicted"/>
<feature type="compositionally biased region" description="Polar residues" evidence="1">
    <location>
        <begin position="172"/>
        <end position="191"/>
    </location>
</feature>
<keyword evidence="3" id="KW-1185">Reference proteome</keyword>
<reference evidence="2 3" key="1">
    <citation type="journal article" date="2013" name="PLoS ONE">
        <title>Genomic and secretomic analyses reveal unique features of the lignocellulolytic enzyme system of Penicillium decumbens.</title>
        <authorList>
            <person name="Liu G."/>
            <person name="Zhang L."/>
            <person name="Wei X."/>
            <person name="Zou G."/>
            <person name="Qin Y."/>
            <person name="Ma L."/>
            <person name="Li J."/>
            <person name="Zheng H."/>
            <person name="Wang S."/>
            <person name="Wang C."/>
            <person name="Xun L."/>
            <person name="Zhao G.-P."/>
            <person name="Zhou Z."/>
            <person name="Qu Y."/>
        </authorList>
    </citation>
    <scope>NUCLEOTIDE SEQUENCE [LARGE SCALE GENOMIC DNA]</scope>
    <source>
        <strain evidence="3">114-2 / CGMCC 5302</strain>
    </source>
</reference>
<protein>
    <recommendedName>
        <fullName evidence="4">C2H2-type domain-containing protein</fullName>
    </recommendedName>
</protein>
<dbReference type="AlphaFoldDB" id="S7ZU18"/>
<feature type="region of interest" description="Disordered" evidence="1">
    <location>
        <begin position="112"/>
        <end position="137"/>
    </location>
</feature>
<gene>
    <name evidence="2" type="ORF">PDE_08856</name>
</gene>
<evidence type="ECO:0008006" key="4">
    <source>
        <dbReference type="Google" id="ProtNLM"/>
    </source>
</evidence>
<name>S7ZU18_PENO1</name>
<dbReference type="EMBL" id="KB644415">
    <property type="protein sequence ID" value="EPS33894.1"/>
    <property type="molecule type" value="Genomic_DNA"/>
</dbReference>
<feature type="region of interest" description="Disordered" evidence="1">
    <location>
        <begin position="162"/>
        <end position="191"/>
    </location>
</feature>
<evidence type="ECO:0000256" key="1">
    <source>
        <dbReference type="SAM" id="MobiDB-lite"/>
    </source>
</evidence>
<evidence type="ECO:0000313" key="3">
    <source>
        <dbReference type="Proteomes" id="UP000019376"/>
    </source>
</evidence>
<dbReference type="OrthoDB" id="5366256at2759"/>
<feature type="region of interest" description="Disordered" evidence="1">
    <location>
        <begin position="280"/>
        <end position="329"/>
    </location>
</feature>
<evidence type="ECO:0000313" key="2">
    <source>
        <dbReference type="EMBL" id="EPS33894.1"/>
    </source>
</evidence>
<dbReference type="Gene3D" id="3.30.160.60">
    <property type="entry name" value="Classic Zinc Finger"/>
    <property type="match status" value="1"/>
</dbReference>
<feature type="compositionally biased region" description="Low complexity" evidence="1">
    <location>
        <begin position="280"/>
        <end position="295"/>
    </location>
</feature>